<name>A0A838L975_9SPHN</name>
<accession>A0A838L975</accession>
<dbReference type="Proteomes" id="UP000570166">
    <property type="component" value="Unassembled WGS sequence"/>
</dbReference>
<reference evidence="2 3" key="1">
    <citation type="submission" date="2020-07" db="EMBL/GenBank/DDBJ databases">
        <authorList>
            <person name="Sun Q."/>
        </authorList>
    </citation>
    <scope>NUCLEOTIDE SEQUENCE [LARGE SCALE GENOMIC DNA]</scope>
    <source>
        <strain evidence="2 3">CGMCC 1.13654</strain>
    </source>
</reference>
<proteinExistence type="predicted"/>
<feature type="signal peptide" evidence="1">
    <location>
        <begin position="1"/>
        <end position="17"/>
    </location>
</feature>
<dbReference type="AlphaFoldDB" id="A0A838L975"/>
<evidence type="ECO:0000313" key="2">
    <source>
        <dbReference type="EMBL" id="MBA2935841.1"/>
    </source>
</evidence>
<protein>
    <recommendedName>
        <fullName evidence="4">Preprotein translocase subunit YajC</fullName>
    </recommendedName>
</protein>
<gene>
    <name evidence="2" type="ORF">HZF05_17310</name>
</gene>
<dbReference type="SUPFAM" id="SSF56935">
    <property type="entry name" value="Porins"/>
    <property type="match status" value="1"/>
</dbReference>
<evidence type="ECO:0008006" key="4">
    <source>
        <dbReference type="Google" id="ProtNLM"/>
    </source>
</evidence>
<feature type="chain" id="PRO_5032916033" description="Preprotein translocase subunit YajC" evidence="1">
    <location>
        <begin position="18"/>
        <end position="536"/>
    </location>
</feature>
<sequence>MKRLALSAALLTLPALAAAPAGARTSIHPYIEAQQVFTADLTGNDQDAVTYTGLSAGVDATLDGAHVQGQIDYRYDHYFAWSHKYQDTDTHQGLGVITYKPTQDLSFDAAGIATRASGGFGRRSPGFVFGDDSNTEQVYAVQAGPSYATRVGDIGVSADYRFGWTKTGSGSDFDLGPGQPVLQNDFTTISNSVYASAGTDPGGYGLPFGLKLSGGANRDQVHFLDARLDSYFGRADATLPVSTTVALEGGVGWEENKASSRQILTDAEGNAILDDHRHLQADKSKKRQLTYDQDGLIWDVGVLWRPSARTTLEVHGGRRYGETVVFGKFEHQINASSAVEVVAYDDVTSFGRQLTSGIGALPDSFNSYSPPIPTTLSGCVFGANGGQGGCLPALNSVSSDFYRSRGVWANWSSSRGLWTYGLGVGYDHRHYLAPVYGESSLFAFTGANDQSVTINGVAVRKLSSVSSVSFNGLGAWYDSDQFGSTPYWVYGGAVSYYRDFGRHLSGTASVSASSSAGDNRDNDVIGTALVSIRYTM</sequence>
<dbReference type="EMBL" id="JACEIB010000026">
    <property type="protein sequence ID" value="MBA2935841.1"/>
    <property type="molecule type" value="Genomic_DNA"/>
</dbReference>
<dbReference type="RefSeq" id="WP_160363030.1">
    <property type="nucleotide sequence ID" value="NZ_JACEIB010000026.1"/>
</dbReference>
<comment type="caution">
    <text evidence="2">The sequence shown here is derived from an EMBL/GenBank/DDBJ whole genome shotgun (WGS) entry which is preliminary data.</text>
</comment>
<organism evidence="2 3">
    <name type="scientific">Sphingomonas chungangi</name>
    <dbReference type="NCBI Taxonomy" id="2683589"/>
    <lineage>
        <taxon>Bacteria</taxon>
        <taxon>Pseudomonadati</taxon>
        <taxon>Pseudomonadota</taxon>
        <taxon>Alphaproteobacteria</taxon>
        <taxon>Sphingomonadales</taxon>
        <taxon>Sphingomonadaceae</taxon>
        <taxon>Sphingomonas</taxon>
    </lineage>
</organism>
<evidence type="ECO:0000256" key="1">
    <source>
        <dbReference type="SAM" id="SignalP"/>
    </source>
</evidence>
<keyword evidence="3" id="KW-1185">Reference proteome</keyword>
<keyword evidence="1" id="KW-0732">Signal</keyword>
<evidence type="ECO:0000313" key="3">
    <source>
        <dbReference type="Proteomes" id="UP000570166"/>
    </source>
</evidence>